<dbReference type="PROSITE" id="PS00411">
    <property type="entry name" value="KINESIN_MOTOR_1"/>
    <property type="match status" value="1"/>
</dbReference>
<evidence type="ECO:0000256" key="4">
    <source>
        <dbReference type="RuleBase" id="RU000394"/>
    </source>
</evidence>
<keyword evidence="4" id="KW-0493">Microtubule</keyword>
<dbReference type="InterPro" id="IPR019821">
    <property type="entry name" value="Kinesin_motor_CS"/>
</dbReference>
<evidence type="ECO:0000259" key="6">
    <source>
        <dbReference type="PROSITE" id="PS50067"/>
    </source>
</evidence>
<evidence type="ECO:0000256" key="5">
    <source>
        <dbReference type="SAM" id="Coils"/>
    </source>
</evidence>
<keyword evidence="2 3" id="KW-0067">ATP-binding</keyword>
<dbReference type="InterPro" id="IPR036961">
    <property type="entry name" value="Kinesin_motor_dom_sf"/>
</dbReference>
<feature type="binding site" evidence="3">
    <location>
        <begin position="93"/>
        <end position="100"/>
    </location>
    <ligand>
        <name>ATP</name>
        <dbReference type="ChEBI" id="CHEBI:30616"/>
    </ligand>
</feature>
<dbReference type="Pfam" id="PF00225">
    <property type="entry name" value="Kinesin"/>
    <property type="match status" value="1"/>
</dbReference>
<keyword evidence="8" id="KW-1185">Reference proteome</keyword>
<dbReference type="InterPro" id="IPR001752">
    <property type="entry name" value="Kinesin_motor_dom"/>
</dbReference>
<comment type="similarity">
    <text evidence="3 4">Belongs to the TRAFAC class myosin-kinesin ATPase superfamily. Kinesin family.</text>
</comment>
<dbReference type="PANTHER" id="PTHR47968">
    <property type="entry name" value="CENTROMERE PROTEIN E"/>
    <property type="match status" value="1"/>
</dbReference>
<evidence type="ECO:0000256" key="1">
    <source>
        <dbReference type="ARBA" id="ARBA00022741"/>
    </source>
</evidence>
<dbReference type="Proteomes" id="UP001470230">
    <property type="component" value="Unassembled WGS sequence"/>
</dbReference>
<comment type="caution">
    <text evidence="7">The sequence shown here is derived from an EMBL/GenBank/DDBJ whole genome shotgun (WGS) entry which is preliminary data.</text>
</comment>
<dbReference type="Gene3D" id="3.40.850.10">
    <property type="entry name" value="Kinesin motor domain"/>
    <property type="match status" value="1"/>
</dbReference>
<name>A0ABR2JFD8_9EUKA</name>
<dbReference type="PROSITE" id="PS50067">
    <property type="entry name" value="KINESIN_MOTOR_2"/>
    <property type="match status" value="1"/>
</dbReference>
<dbReference type="CDD" id="cd00106">
    <property type="entry name" value="KISc"/>
    <property type="match status" value="1"/>
</dbReference>
<evidence type="ECO:0000256" key="3">
    <source>
        <dbReference type="PROSITE-ProRule" id="PRU00283"/>
    </source>
</evidence>
<dbReference type="PRINTS" id="PR00380">
    <property type="entry name" value="KINESINHEAVY"/>
</dbReference>
<protein>
    <recommendedName>
        <fullName evidence="4">Kinesin-like protein</fullName>
    </recommendedName>
</protein>
<keyword evidence="1 3" id="KW-0547">Nucleotide-binding</keyword>
<feature type="domain" description="Kinesin motor" evidence="6">
    <location>
        <begin position="10"/>
        <end position="340"/>
    </location>
</feature>
<dbReference type="InterPro" id="IPR027640">
    <property type="entry name" value="Kinesin-like_fam"/>
</dbReference>
<dbReference type="SMART" id="SM00129">
    <property type="entry name" value="KISc"/>
    <property type="match status" value="1"/>
</dbReference>
<keyword evidence="5" id="KW-0175">Coiled coil</keyword>
<sequence>MSLKGNSRESIKVAVRLRPFSKNEQKQGYKKIIEIDQPNSSVYIKNQQNENVQFTYDFAFHEHCTQEEIYELTAAPIVESVLQGINGTIFAYGQTGTGKTYTMDGDLDIESRDRGIVPRAFEHIFDYMMANSESHKFSVSVTYVELYNEQIRDLLAKNTTEKQPLSIHEDPNKGFYIKGVTSQIVTSFDEVVAVQQNGRKNRVTRATLMNEESSRSHSILTLHIETMTEIEGNQHVRSAQLNLVDLAGSERISKTGTDQQGRIEGASINYALLILGNCISALTESKGGHVPYRDSSLTKLLRDSIGGNAKTLMIATLGPADYNFTESISTLRYAERAKKIQNKPRVNMDHKDALLMQYQEELQRLQAQVNGASNTKKAPTEAELKSMEEKLEKQRQKLSEASNIAKEERETLEKKIAEKKKKIEKEKEKQKQFTERLNELKQFLVKGSDELVAQTEKNDQKIAAIREKLRKREEYAKNMQKEIDMKKRKKSEVMEQCKTAEEKVKVVSQKYEHERDEFKSLKAKYSDVQNRIQKDREGLANQRDTLNRQLEFYSLLIDNFIPPNEVERVRSLSAYNDEKQEWEMNEPDKKQILKNVINFEKPNSAIGYSRPTASENHIKNTSEIPVLNLKVTPIQSRLKKGPKFIDTSEIEQEIEESLTDNETDLVVQIPVV</sequence>
<dbReference type="EMBL" id="JAPFFF010000012">
    <property type="protein sequence ID" value="KAK8876317.1"/>
    <property type="molecule type" value="Genomic_DNA"/>
</dbReference>
<reference evidence="7 8" key="1">
    <citation type="submission" date="2024-04" db="EMBL/GenBank/DDBJ databases">
        <title>Tritrichomonas musculus Genome.</title>
        <authorList>
            <person name="Alves-Ferreira E."/>
            <person name="Grigg M."/>
            <person name="Lorenzi H."/>
            <person name="Galac M."/>
        </authorList>
    </citation>
    <scope>NUCLEOTIDE SEQUENCE [LARGE SCALE GENOMIC DNA]</scope>
    <source>
        <strain evidence="7 8">EAF2021</strain>
    </source>
</reference>
<keyword evidence="3 4" id="KW-0505">Motor protein</keyword>
<accession>A0ABR2JFD8</accession>
<dbReference type="PANTHER" id="PTHR47968:SF50">
    <property type="entry name" value="KINESIN-LIKE PROTEIN"/>
    <property type="match status" value="1"/>
</dbReference>
<dbReference type="SUPFAM" id="SSF52540">
    <property type="entry name" value="P-loop containing nucleoside triphosphate hydrolases"/>
    <property type="match status" value="1"/>
</dbReference>
<evidence type="ECO:0000313" key="8">
    <source>
        <dbReference type="Proteomes" id="UP001470230"/>
    </source>
</evidence>
<organism evidence="7 8">
    <name type="scientific">Tritrichomonas musculus</name>
    <dbReference type="NCBI Taxonomy" id="1915356"/>
    <lineage>
        <taxon>Eukaryota</taxon>
        <taxon>Metamonada</taxon>
        <taxon>Parabasalia</taxon>
        <taxon>Tritrichomonadida</taxon>
        <taxon>Tritrichomonadidae</taxon>
        <taxon>Tritrichomonas</taxon>
    </lineage>
</organism>
<evidence type="ECO:0000256" key="2">
    <source>
        <dbReference type="ARBA" id="ARBA00022840"/>
    </source>
</evidence>
<evidence type="ECO:0000313" key="7">
    <source>
        <dbReference type="EMBL" id="KAK8876317.1"/>
    </source>
</evidence>
<proteinExistence type="inferred from homology"/>
<feature type="coiled-coil region" evidence="5">
    <location>
        <begin position="348"/>
        <end position="549"/>
    </location>
</feature>
<dbReference type="InterPro" id="IPR027417">
    <property type="entry name" value="P-loop_NTPase"/>
</dbReference>
<gene>
    <name evidence="7" type="ORF">M9Y10_006512</name>
</gene>